<feature type="region of interest" description="Disordered" evidence="1">
    <location>
        <begin position="97"/>
        <end position="121"/>
    </location>
</feature>
<evidence type="ECO:0000256" key="2">
    <source>
        <dbReference type="SAM" id="SignalP"/>
    </source>
</evidence>
<protein>
    <submittedName>
        <fullName evidence="3">Uncharacterized protein</fullName>
    </submittedName>
</protein>
<name>A0ABR1YEI9_9PEZI</name>
<feature type="signal peptide" evidence="2">
    <location>
        <begin position="1"/>
        <end position="30"/>
    </location>
</feature>
<gene>
    <name evidence="3" type="ORF">HDK90DRAFT_57645</name>
</gene>
<reference evidence="3 4" key="1">
    <citation type="submission" date="2024-04" db="EMBL/GenBank/DDBJ databases">
        <title>Phyllosticta paracitricarpa is synonymous to the EU quarantine fungus P. citricarpa based on phylogenomic analyses.</title>
        <authorList>
            <consortium name="Lawrence Berkeley National Laboratory"/>
            <person name="Van Ingen-Buijs V.A."/>
            <person name="Van Westerhoven A.C."/>
            <person name="Haridas S."/>
            <person name="Skiadas P."/>
            <person name="Martin F."/>
            <person name="Groenewald J.Z."/>
            <person name="Crous P.W."/>
            <person name="Seidl M.F."/>
        </authorList>
    </citation>
    <scope>NUCLEOTIDE SEQUENCE [LARGE SCALE GENOMIC DNA]</scope>
    <source>
        <strain evidence="3 4">CBS 123374</strain>
    </source>
</reference>
<proteinExistence type="predicted"/>
<organism evidence="3 4">
    <name type="scientific">Phyllosticta capitalensis</name>
    <dbReference type="NCBI Taxonomy" id="121624"/>
    <lineage>
        <taxon>Eukaryota</taxon>
        <taxon>Fungi</taxon>
        <taxon>Dikarya</taxon>
        <taxon>Ascomycota</taxon>
        <taxon>Pezizomycotina</taxon>
        <taxon>Dothideomycetes</taxon>
        <taxon>Dothideomycetes incertae sedis</taxon>
        <taxon>Botryosphaeriales</taxon>
        <taxon>Phyllostictaceae</taxon>
        <taxon>Phyllosticta</taxon>
    </lineage>
</organism>
<comment type="caution">
    <text evidence="3">The sequence shown here is derived from an EMBL/GenBank/DDBJ whole genome shotgun (WGS) entry which is preliminary data.</text>
</comment>
<feature type="chain" id="PRO_5045715484" evidence="2">
    <location>
        <begin position="31"/>
        <end position="121"/>
    </location>
</feature>
<accession>A0ABR1YEI9</accession>
<dbReference type="Proteomes" id="UP001492380">
    <property type="component" value="Unassembled WGS sequence"/>
</dbReference>
<evidence type="ECO:0000256" key="1">
    <source>
        <dbReference type="SAM" id="MobiDB-lite"/>
    </source>
</evidence>
<keyword evidence="2" id="KW-0732">Signal</keyword>
<dbReference type="EMBL" id="JBBWRZ010000010">
    <property type="protein sequence ID" value="KAK8227376.1"/>
    <property type="molecule type" value="Genomic_DNA"/>
</dbReference>
<sequence length="121" mass="12971">MLPGHHDPTPSRSSLSFSSLFTLLSRVSLSLSLPQPTRPCNLSCCDGAPGCRVLRSSSASPLRVTSPLSFAEPLFVCRPKTVSCLLTSPSLLERDNRQSRAGLGYSSSKSLRPLPPSLPFT</sequence>
<evidence type="ECO:0000313" key="4">
    <source>
        <dbReference type="Proteomes" id="UP001492380"/>
    </source>
</evidence>
<evidence type="ECO:0000313" key="3">
    <source>
        <dbReference type="EMBL" id="KAK8227376.1"/>
    </source>
</evidence>
<keyword evidence="4" id="KW-1185">Reference proteome</keyword>